<reference evidence="6 7" key="1">
    <citation type="submission" date="2019-03" db="EMBL/GenBank/DDBJ databases">
        <title>Draft genome sequences of novel Actinobacteria.</title>
        <authorList>
            <person name="Sahin N."/>
            <person name="Ay H."/>
            <person name="Saygin H."/>
        </authorList>
    </citation>
    <scope>NUCLEOTIDE SEQUENCE [LARGE SCALE GENOMIC DNA]</scope>
    <source>
        <strain evidence="6 7">CH32</strain>
    </source>
</reference>
<evidence type="ECO:0000313" key="6">
    <source>
        <dbReference type="EMBL" id="TDD51009.1"/>
    </source>
</evidence>
<evidence type="ECO:0000313" key="7">
    <source>
        <dbReference type="Proteomes" id="UP000295302"/>
    </source>
</evidence>
<gene>
    <name evidence="6" type="ORF">E1286_11175</name>
</gene>
<organism evidence="6 7">
    <name type="scientific">Nonomuraea terrae</name>
    <dbReference type="NCBI Taxonomy" id="2530383"/>
    <lineage>
        <taxon>Bacteria</taxon>
        <taxon>Bacillati</taxon>
        <taxon>Actinomycetota</taxon>
        <taxon>Actinomycetes</taxon>
        <taxon>Streptosporangiales</taxon>
        <taxon>Streptosporangiaceae</taxon>
        <taxon>Nonomuraea</taxon>
    </lineage>
</organism>
<sequence length="724" mass="73600">MHPLRPEDPERIGAFEIVGLLGEGPRGEVFLGRESAEAPTVAVKVLPAEPDPGPDAPARLLGAKRVSSSYVARVLDAGLLEGRPYVVREHVEGKSLAQTVADDGPLSGDALERVAVGVLTALSAVHLAGLTHGSLTPHNVILGPDGPRVTDAALGEPAGEAAYQAPEQMKGLQYGPYADVFAWAATVVFAGTGKPPFAGRDGVLDAEPEVGMEPEPMRKVLLAALAKEARARPTAYNALMRMLGDHRGDTPSPAAAQEPVEGVPLPRSSPDAPAPGPLQGPVPGGPVLGGPVPGPVAGDPGARPVPGGPVSGVPAQGPMWRPAQGPNGGVPGQGPTAPAQRPFTQGPPPHVPPHGAPPQGPVNDVPLAGPPQRPERPMWGPPEGAPQPPNAVRDERRPPGHPAQPPRRGFPVMVVAGVGVVALVSAVGLWGATRYVELQQVDSAAAQADRGGIPAPVGTAPAQGPQGSDQAGDAQPEAVVPWGTISPDQDVGPMELPSEWTPASPVVPELTSVPSVPATPAPLPKQPVAVPTPSVSTARPTAKAKKQSSPQATVTKTVPASRTPTRRTTPTREPQPTRTSARPTPTTAKPTPTRTTAKPAPTPTKTTAKPTAAAAPVKNPHTPTQVCGSGFVVQRSSSFSGGVTYQLWNNGTGQNCAVTMKTANVGKSTSVSVTLEVQGGGSQSDSGSFQYYAGPVKLPAKGQCVRVSGSAGSGSTSTGWANCG</sequence>
<evidence type="ECO:0000256" key="3">
    <source>
        <dbReference type="ARBA" id="ARBA00022840"/>
    </source>
</evidence>
<evidence type="ECO:0000256" key="4">
    <source>
        <dbReference type="SAM" id="MobiDB-lite"/>
    </source>
</evidence>
<dbReference type="Gene3D" id="1.10.510.10">
    <property type="entry name" value="Transferase(Phosphotransferase) domain 1"/>
    <property type="match status" value="1"/>
</dbReference>
<dbReference type="InterPro" id="IPR011009">
    <property type="entry name" value="Kinase-like_dom_sf"/>
</dbReference>
<evidence type="ECO:0000259" key="5">
    <source>
        <dbReference type="PROSITE" id="PS50011"/>
    </source>
</evidence>
<feature type="compositionally biased region" description="Pro residues" evidence="4">
    <location>
        <begin position="272"/>
        <end position="284"/>
    </location>
</feature>
<dbReference type="PANTHER" id="PTHR45832:SF22">
    <property type="entry name" value="SERINE_THREONINE-PROTEIN KINASE SAMKA-RELATED"/>
    <property type="match status" value="1"/>
</dbReference>
<evidence type="ECO:0000256" key="1">
    <source>
        <dbReference type="ARBA" id="ARBA00008874"/>
    </source>
</evidence>
<feature type="region of interest" description="Disordered" evidence="4">
    <location>
        <begin position="243"/>
        <end position="408"/>
    </location>
</feature>
<feature type="compositionally biased region" description="Pro residues" evidence="4">
    <location>
        <begin position="379"/>
        <end position="389"/>
    </location>
</feature>
<comment type="caution">
    <text evidence="6">The sequence shown here is derived from an EMBL/GenBank/DDBJ whole genome shotgun (WGS) entry which is preliminary data.</text>
</comment>
<feature type="compositionally biased region" description="Low complexity" evidence="4">
    <location>
        <begin position="311"/>
        <end position="325"/>
    </location>
</feature>
<dbReference type="Proteomes" id="UP000295302">
    <property type="component" value="Unassembled WGS sequence"/>
</dbReference>
<dbReference type="RefSeq" id="WP_132611422.1">
    <property type="nucleotide sequence ID" value="NZ_SMKQ01000023.1"/>
</dbReference>
<evidence type="ECO:0000256" key="2">
    <source>
        <dbReference type="ARBA" id="ARBA00022741"/>
    </source>
</evidence>
<dbReference type="SUPFAM" id="SSF56112">
    <property type="entry name" value="Protein kinase-like (PK-like)"/>
    <property type="match status" value="1"/>
</dbReference>
<dbReference type="CDD" id="cd14014">
    <property type="entry name" value="STKc_PknB_like"/>
    <property type="match status" value="1"/>
</dbReference>
<dbReference type="GO" id="GO:0005524">
    <property type="term" value="F:ATP binding"/>
    <property type="evidence" value="ECO:0007669"/>
    <property type="project" value="UniProtKB-KW"/>
</dbReference>
<keyword evidence="6" id="KW-0723">Serine/threonine-protein kinase</keyword>
<keyword evidence="3" id="KW-0067">ATP-binding</keyword>
<protein>
    <submittedName>
        <fullName evidence="6">Serine/threonine protein kinase</fullName>
    </submittedName>
</protein>
<dbReference type="AlphaFoldDB" id="A0A4R4Z2B6"/>
<dbReference type="GO" id="GO:0004674">
    <property type="term" value="F:protein serine/threonine kinase activity"/>
    <property type="evidence" value="ECO:0007669"/>
    <property type="project" value="UniProtKB-KW"/>
</dbReference>
<dbReference type="OrthoDB" id="3529351at2"/>
<proteinExistence type="inferred from homology"/>
<feature type="region of interest" description="Disordered" evidence="4">
    <location>
        <begin position="447"/>
        <end position="621"/>
    </location>
</feature>
<keyword evidence="6" id="KW-0808">Transferase</keyword>
<feature type="compositionally biased region" description="Low complexity" evidence="4">
    <location>
        <begin position="295"/>
        <end position="305"/>
    </location>
</feature>
<feature type="compositionally biased region" description="Pro residues" evidence="4">
    <location>
        <begin position="345"/>
        <end position="360"/>
    </location>
</feature>
<feature type="compositionally biased region" description="Low complexity" evidence="4">
    <location>
        <begin position="557"/>
        <end position="616"/>
    </location>
</feature>
<keyword evidence="6" id="KW-0418">Kinase</keyword>
<dbReference type="PROSITE" id="PS50011">
    <property type="entry name" value="PROTEIN_KINASE_DOM"/>
    <property type="match status" value="1"/>
</dbReference>
<keyword evidence="2" id="KW-0547">Nucleotide-binding</keyword>
<accession>A0A4R4Z2B6</accession>
<feature type="domain" description="Protein kinase" evidence="5">
    <location>
        <begin position="15"/>
        <end position="243"/>
    </location>
</feature>
<feature type="compositionally biased region" description="Polar residues" evidence="4">
    <location>
        <begin position="547"/>
        <end position="556"/>
    </location>
</feature>
<name>A0A4R4Z2B6_9ACTN</name>
<dbReference type="InterPro" id="IPR000719">
    <property type="entry name" value="Prot_kinase_dom"/>
</dbReference>
<dbReference type="InterPro" id="IPR051931">
    <property type="entry name" value="PAK3-like"/>
</dbReference>
<dbReference type="Gene3D" id="3.30.200.20">
    <property type="entry name" value="Phosphorylase Kinase, domain 1"/>
    <property type="match status" value="1"/>
</dbReference>
<comment type="similarity">
    <text evidence="1">Belongs to the protein kinase superfamily. STE Ser/Thr protein kinase family. STE20 subfamily.</text>
</comment>
<keyword evidence="7" id="KW-1185">Reference proteome</keyword>
<dbReference type="Pfam" id="PF00069">
    <property type="entry name" value="Pkinase"/>
    <property type="match status" value="1"/>
</dbReference>
<dbReference type="PANTHER" id="PTHR45832">
    <property type="entry name" value="SERINE/THREONINE-PROTEIN KINASE SAMKA-RELATED-RELATED"/>
    <property type="match status" value="1"/>
</dbReference>
<dbReference type="EMBL" id="SMKQ01000023">
    <property type="protein sequence ID" value="TDD51009.1"/>
    <property type="molecule type" value="Genomic_DNA"/>
</dbReference>